<dbReference type="Gene3D" id="2.40.50.140">
    <property type="entry name" value="Nucleic acid-binding proteins"/>
    <property type="match status" value="1"/>
</dbReference>
<evidence type="ECO:0000313" key="3">
    <source>
        <dbReference type="Proteomes" id="UP000596660"/>
    </source>
</evidence>
<dbReference type="SUPFAM" id="SSF50249">
    <property type="entry name" value="Nucleic acid-binding proteins"/>
    <property type="match status" value="1"/>
</dbReference>
<proteinExistence type="predicted"/>
<feature type="region of interest" description="Disordered" evidence="1">
    <location>
        <begin position="349"/>
        <end position="369"/>
    </location>
</feature>
<reference evidence="2" key="1">
    <citation type="journal article" date="2017" name="Nature">
        <title>The genome of Chenopodium quinoa.</title>
        <authorList>
            <person name="Jarvis D.E."/>
            <person name="Ho Y.S."/>
            <person name="Lightfoot D.J."/>
            <person name="Schmoeckel S.M."/>
            <person name="Li B."/>
            <person name="Borm T.J.A."/>
            <person name="Ohyanagi H."/>
            <person name="Mineta K."/>
            <person name="Michell C.T."/>
            <person name="Saber N."/>
            <person name="Kharbatia N.M."/>
            <person name="Rupper R.R."/>
            <person name="Sharp A.R."/>
            <person name="Dally N."/>
            <person name="Boughton B.A."/>
            <person name="Woo Y.H."/>
            <person name="Gao G."/>
            <person name="Schijlen E.G.W.M."/>
            <person name="Guo X."/>
            <person name="Momin A.A."/>
            <person name="Negrao S."/>
            <person name="Al-Babili S."/>
            <person name="Gehring C."/>
            <person name="Roessner U."/>
            <person name="Jung C."/>
            <person name="Murphy K."/>
            <person name="Arold S.T."/>
            <person name="Gojobori T."/>
            <person name="van der Linden C.G."/>
            <person name="van Loo E.N."/>
            <person name="Jellen E.N."/>
            <person name="Maughan P.J."/>
            <person name="Tester M."/>
        </authorList>
    </citation>
    <scope>NUCLEOTIDE SEQUENCE [LARGE SCALE GENOMIC DNA]</scope>
    <source>
        <strain evidence="2">cv. PI 614886</strain>
    </source>
</reference>
<dbReference type="InterPro" id="IPR012340">
    <property type="entry name" value="NA-bd_OB-fold"/>
</dbReference>
<protein>
    <recommendedName>
        <fullName evidence="4">DUF223 domain-containing protein</fullName>
    </recommendedName>
</protein>
<accession>A0A803KUA6</accession>
<evidence type="ECO:0008006" key="4">
    <source>
        <dbReference type="Google" id="ProtNLM"/>
    </source>
</evidence>
<dbReference type="EnsemblPlants" id="AUR62002614-RA">
    <property type="protein sequence ID" value="AUR62002614-RA:cds"/>
    <property type="gene ID" value="AUR62002614"/>
</dbReference>
<feature type="region of interest" description="Disordered" evidence="1">
    <location>
        <begin position="381"/>
        <end position="401"/>
    </location>
</feature>
<organism evidence="2 3">
    <name type="scientific">Chenopodium quinoa</name>
    <name type="common">Quinoa</name>
    <dbReference type="NCBI Taxonomy" id="63459"/>
    <lineage>
        <taxon>Eukaryota</taxon>
        <taxon>Viridiplantae</taxon>
        <taxon>Streptophyta</taxon>
        <taxon>Embryophyta</taxon>
        <taxon>Tracheophyta</taxon>
        <taxon>Spermatophyta</taxon>
        <taxon>Magnoliopsida</taxon>
        <taxon>eudicotyledons</taxon>
        <taxon>Gunneridae</taxon>
        <taxon>Pentapetalae</taxon>
        <taxon>Caryophyllales</taxon>
        <taxon>Chenopodiaceae</taxon>
        <taxon>Chenopodioideae</taxon>
        <taxon>Atripliceae</taxon>
        <taxon>Chenopodium</taxon>
    </lineage>
</organism>
<sequence>MFRPITFRPLILQRVYLSNVVNTAINTTNTSVVVPSAATVHDVSATDVVGTATKPQYQSIASIPKLEIADGRYDVLGVILFVEEAARHINSRYNTQGYVREIVITDQTHNQPLTISAWNDLSGTASDALNFWAERFTVVEFTALKQNPRRAFALSTTMSTRIIHDPKGDRANMLREWVAFKFEAVDDDVVTFQEIEEKLRKKSTFFNLGPSNSLGSSGVLEWSLKAIGTDEDVSKKDPTKVTVGKNNEIEYSNLNKGEEFTPTEHQESSAVDIVELNVESTHDKTPTLEGKDKGKNKISEIHFPQTPMSSKGIIISDGSRNDAIDNVEIVNTSKISTVEWTELCRTRMSGTKHSPVTPSPIGDTKSSLDCAKSTAPKILRFTTAEQSANEGNEAATKDPKQ</sequence>
<evidence type="ECO:0000256" key="1">
    <source>
        <dbReference type="SAM" id="MobiDB-lite"/>
    </source>
</evidence>
<keyword evidence="3" id="KW-1185">Reference proteome</keyword>
<reference evidence="2" key="2">
    <citation type="submission" date="2021-03" db="UniProtKB">
        <authorList>
            <consortium name="EnsemblPlants"/>
        </authorList>
    </citation>
    <scope>IDENTIFICATION</scope>
</reference>
<evidence type="ECO:0000313" key="2">
    <source>
        <dbReference type="EnsemblPlants" id="AUR62002614-RA:cds"/>
    </source>
</evidence>
<dbReference type="Gramene" id="AUR62002614-RA">
    <property type="protein sequence ID" value="AUR62002614-RA:cds"/>
    <property type="gene ID" value="AUR62002614"/>
</dbReference>
<name>A0A803KUA6_CHEQI</name>
<dbReference type="Proteomes" id="UP000596660">
    <property type="component" value="Unplaced"/>
</dbReference>
<dbReference type="AlphaFoldDB" id="A0A803KUA6"/>